<dbReference type="PATRIC" id="fig|121290.4.peg.608"/>
<reference evidence="1 2" key="1">
    <citation type="submission" date="2015-10" db="EMBL/GenBank/DDBJ databases">
        <title>Transcriptomic analysis of a linuron degrading triple-species bacterial consortium.</title>
        <authorList>
            <person name="Albers P."/>
        </authorList>
    </citation>
    <scope>NUCLEOTIDE SEQUENCE [LARGE SCALE GENOMIC DNA]</scope>
    <source>
        <strain evidence="1 2">WDL6</strain>
    </source>
</reference>
<dbReference type="InterPro" id="IPR008620">
    <property type="entry name" value="FixH"/>
</dbReference>
<evidence type="ECO:0000313" key="1">
    <source>
        <dbReference type="EMBL" id="KWT65256.1"/>
    </source>
</evidence>
<dbReference type="STRING" id="121290.APY04_3005"/>
<dbReference type="EMBL" id="LMTR01000082">
    <property type="protein sequence ID" value="KWT65256.1"/>
    <property type="molecule type" value="Genomic_DNA"/>
</dbReference>
<evidence type="ECO:0000313" key="2">
    <source>
        <dbReference type="Proteomes" id="UP000059074"/>
    </source>
</evidence>
<sequence>MFMILVGFFATIVVVDGFMIYQAVATFGGLETNDAYRKGLHYNDRIERQVAQSANGWSDTVSVVGTPAKLRVVLHGRDNETVAGQALRARVGRPATNRYDMNLELVETAPGLYEAPLGDEMAGGAWIVDVSAFNASTDNDPAYQARSRIWIGQ</sequence>
<organism evidence="1 2">
    <name type="scientific">Hyphomicrobium sulfonivorans</name>
    <dbReference type="NCBI Taxonomy" id="121290"/>
    <lineage>
        <taxon>Bacteria</taxon>
        <taxon>Pseudomonadati</taxon>
        <taxon>Pseudomonadota</taxon>
        <taxon>Alphaproteobacteria</taxon>
        <taxon>Hyphomicrobiales</taxon>
        <taxon>Hyphomicrobiaceae</taxon>
        <taxon>Hyphomicrobium</taxon>
    </lineage>
</organism>
<proteinExistence type="predicted"/>
<dbReference type="Proteomes" id="UP000059074">
    <property type="component" value="Unassembled WGS sequence"/>
</dbReference>
<accession>A0A109BAP4</accession>
<protein>
    <submittedName>
        <fullName evidence="1">Type cbb3 cytochrome oxidase biogenesis protein CcoH</fullName>
    </submittedName>
</protein>
<gene>
    <name evidence="1" type="ORF">APY04_3005</name>
</gene>
<dbReference type="AlphaFoldDB" id="A0A109BAP4"/>
<comment type="caution">
    <text evidence="1">The sequence shown here is derived from an EMBL/GenBank/DDBJ whole genome shotgun (WGS) entry which is preliminary data.</text>
</comment>
<keyword evidence="2" id="KW-1185">Reference proteome</keyword>
<dbReference type="Pfam" id="PF05751">
    <property type="entry name" value="FixH"/>
    <property type="match status" value="1"/>
</dbReference>
<name>A0A109BAP4_HYPSL</name>